<evidence type="ECO:0000313" key="2">
    <source>
        <dbReference type="EMBL" id="SIT01301.1"/>
    </source>
</evidence>
<evidence type="ECO:0000256" key="1">
    <source>
        <dbReference type="SAM" id="SignalP"/>
    </source>
</evidence>
<protein>
    <recommendedName>
        <fullName evidence="4">UrcA family protein</fullName>
    </recommendedName>
</protein>
<feature type="signal peptide" evidence="1">
    <location>
        <begin position="1"/>
        <end position="39"/>
    </location>
</feature>
<feature type="chain" id="PRO_5012433237" description="UrcA family protein" evidence="1">
    <location>
        <begin position="40"/>
        <end position="125"/>
    </location>
</feature>
<reference evidence="2 3" key="1">
    <citation type="submission" date="2017-01" db="EMBL/GenBank/DDBJ databases">
        <authorList>
            <person name="Mah S.A."/>
            <person name="Swanson W.J."/>
            <person name="Moy G.W."/>
            <person name="Vacquier V.D."/>
        </authorList>
    </citation>
    <scope>NUCLEOTIDE SEQUENCE [LARGE SCALE GENOMIC DNA]</scope>
    <source>
        <strain evidence="2 3">DSM 26375</strain>
    </source>
</reference>
<organism evidence="2 3">
    <name type="scientific">Gemmobacter megaterium</name>
    <dbReference type="NCBI Taxonomy" id="1086013"/>
    <lineage>
        <taxon>Bacteria</taxon>
        <taxon>Pseudomonadati</taxon>
        <taxon>Pseudomonadota</taxon>
        <taxon>Alphaproteobacteria</taxon>
        <taxon>Rhodobacterales</taxon>
        <taxon>Paracoccaceae</taxon>
        <taxon>Gemmobacter</taxon>
    </lineage>
</organism>
<dbReference type="OrthoDB" id="7867642at2"/>
<dbReference type="AlphaFoldDB" id="A0A1N7NSM5"/>
<dbReference type="Proteomes" id="UP000186141">
    <property type="component" value="Unassembled WGS sequence"/>
</dbReference>
<proteinExistence type="predicted"/>
<name>A0A1N7NSM5_9RHOB</name>
<gene>
    <name evidence="2" type="ORF">SAMN05421774_104106</name>
</gene>
<keyword evidence="1" id="KW-0732">Signal</keyword>
<dbReference type="EMBL" id="FTOT01000004">
    <property type="protein sequence ID" value="SIT01301.1"/>
    <property type="molecule type" value="Genomic_DNA"/>
</dbReference>
<accession>A0A1N7NSM5</accession>
<dbReference type="STRING" id="1086013.SAMN05421774_104106"/>
<evidence type="ECO:0000313" key="3">
    <source>
        <dbReference type="Proteomes" id="UP000186141"/>
    </source>
</evidence>
<dbReference type="RefSeq" id="WP_083701230.1">
    <property type="nucleotide sequence ID" value="NZ_BMEH01000004.1"/>
</dbReference>
<sequence length="125" mass="12800">MLWGVPDRHVVPRAARRVVGPRIGFACLALMAACSPQSAADAVLRQAAGSVVQPIVEGWMQPAQAEGVTRCLLDAAQPDELRALAQDVGTMGGTRPRAGVLTLGSRPAARACIGAAGLPQIPGAL</sequence>
<keyword evidence="3" id="KW-1185">Reference proteome</keyword>
<evidence type="ECO:0008006" key="4">
    <source>
        <dbReference type="Google" id="ProtNLM"/>
    </source>
</evidence>